<proteinExistence type="inferred from homology"/>
<protein>
    <submittedName>
        <fullName evidence="3">BolA-like protein 3</fullName>
    </submittedName>
</protein>
<evidence type="ECO:0000313" key="3">
    <source>
        <dbReference type="EMBL" id="KAG0717692.1"/>
    </source>
</evidence>
<dbReference type="Gene3D" id="3.30.300.90">
    <property type="entry name" value="BolA-like"/>
    <property type="match status" value="1"/>
</dbReference>
<name>A0A8J5CRZ6_CHIOP</name>
<dbReference type="AlphaFoldDB" id="A0A8J5CRZ6"/>
<evidence type="ECO:0000256" key="1">
    <source>
        <dbReference type="ARBA" id="ARBA00005578"/>
    </source>
</evidence>
<dbReference type="GO" id="GO:0005759">
    <property type="term" value="C:mitochondrial matrix"/>
    <property type="evidence" value="ECO:0007669"/>
    <property type="project" value="TreeGrafter"/>
</dbReference>
<dbReference type="SUPFAM" id="SSF82657">
    <property type="entry name" value="BolA-like"/>
    <property type="match status" value="1"/>
</dbReference>
<dbReference type="EMBL" id="JACEEZ010017225">
    <property type="protein sequence ID" value="KAG0717692.1"/>
    <property type="molecule type" value="Genomic_DNA"/>
</dbReference>
<organism evidence="3 4">
    <name type="scientific">Chionoecetes opilio</name>
    <name type="common">Atlantic snow crab</name>
    <name type="synonym">Cancer opilio</name>
    <dbReference type="NCBI Taxonomy" id="41210"/>
    <lineage>
        <taxon>Eukaryota</taxon>
        <taxon>Metazoa</taxon>
        <taxon>Ecdysozoa</taxon>
        <taxon>Arthropoda</taxon>
        <taxon>Crustacea</taxon>
        <taxon>Multicrustacea</taxon>
        <taxon>Malacostraca</taxon>
        <taxon>Eumalacostraca</taxon>
        <taxon>Eucarida</taxon>
        <taxon>Decapoda</taxon>
        <taxon>Pleocyemata</taxon>
        <taxon>Brachyura</taxon>
        <taxon>Eubrachyura</taxon>
        <taxon>Majoidea</taxon>
        <taxon>Majidae</taxon>
        <taxon>Chionoecetes</taxon>
    </lineage>
</organism>
<dbReference type="PANTHER" id="PTHR46188">
    <property type="entry name" value="BOLA-LIKE PROTEIN 3"/>
    <property type="match status" value="1"/>
</dbReference>
<comment type="caution">
    <text evidence="3">The sequence shown here is derived from an EMBL/GenBank/DDBJ whole genome shotgun (WGS) entry which is preliminary data.</text>
</comment>
<evidence type="ECO:0000256" key="2">
    <source>
        <dbReference type="RuleBase" id="RU003860"/>
    </source>
</evidence>
<evidence type="ECO:0000313" key="4">
    <source>
        <dbReference type="Proteomes" id="UP000770661"/>
    </source>
</evidence>
<dbReference type="PANTHER" id="PTHR46188:SF1">
    <property type="entry name" value="BOLA-LIKE PROTEIN 3"/>
    <property type="match status" value="1"/>
</dbReference>
<dbReference type="Proteomes" id="UP000770661">
    <property type="component" value="Unassembled WGS sequence"/>
</dbReference>
<dbReference type="OrthoDB" id="203381at2759"/>
<gene>
    <name evidence="3" type="primary">BOLA3</name>
    <name evidence="3" type="ORF">GWK47_000844</name>
</gene>
<comment type="similarity">
    <text evidence="1 2">Belongs to the BolA/IbaG family.</text>
</comment>
<sequence length="176" mass="19509">MSLFGLRGAFLSALRPQVATLNRLKVCHNDILKRLLRLPRWSSSSLAFARNGVNNLDVIRRHSAFSTMSRVELSANSIITSVRQSSAYVRRLCDAVAGSGPARLEGLLRKRFPQATAVEVQDISGGCGSMYEVWVEAQDFKGLSRVKQHKLITETLKVEIQDMHGLRITTTLPDAS</sequence>
<dbReference type="InterPro" id="IPR036065">
    <property type="entry name" value="BolA-like_sf"/>
</dbReference>
<dbReference type="InterPro" id="IPR052275">
    <property type="entry name" value="Mt_Fe-S_assembly_factor"/>
</dbReference>
<dbReference type="Pfam" id="PF01722">
    <property type="entry name" value="BolA"/>
    <property type="match status" value="1"/>
</dbReference>
<dbReference type="InterPro" id="IPR002634">
    <property type="entry name" value="BolA"/>
</dbReference>
<reference evidence="3" key="1">
    <citation type="submission" date="2020-07" db="EMBL/GenBank/DDBJ databases">
        <title>The High-quality genome of the commercially important snow crab, Chionoecetes opilio.</title>
        <authorList>
            <person name="Jeong J.-H."/>
            <person name="Ryu S."/>
        </authorList>
    </citation>
    <scope>NUCLEOTIDE SEQUENCE</scope>
    <source>
        <strain evidence="3">MADBK_172401_WGS</strain>
        <tissue evidence="3">Digestive gland</tissue>
    </source>
</reference>
<keyword evidence="4" id="KW-1185">Reference proteome</keyword>
<accession>A0A8J5CRZ6</accession>